<evidence type="ECO:0000256" key="2">
    <source>
        <dbReference type="ARBA" id="ARBA00022618"/>
    </source>
</evidence>
<accession>A0A8H4VJ58</accession>
<dbReference type="GO" id="GO:0005680">
    <property type="term" value="C:anaphase-promoting complex"/>
    <property type="evidence" value="ECO:0007669"/>
    <property type="project" value="TreeGrafter"/>
</dbReference>
<evidence type="ECO:0000256" key="4">
    <source>
        <dbReference type="ARBA" id="ARBA00022776"/>
    </source>
</evidence>
<evidence type="ECO:0000256" key="5">
    <source>
        <dbReference type="ARBA" id="ARBA00023306"/>
    </source>
</evidence>
<evidence type="ECO:0000256" key="1">
    <source>
        <dbReference type="ARBA" id="ARBA00022574"/>
    </source>
</evidence>
<name>A0A8H4VJ58_9AGAR</name>
<sequence length="555" mass="59639">MADVEASGSTSEAGVEPSLPVASTSGDTSFLGVRKRTDSTVDESFASSVSVTRSNGSRFKRPRVSAMAFPSSYGRANSIGQGADRLPRPVSLLDDFDDISNASGIFMTPMRHTGGLSRSSSFTAGSRAGSPYVGPDHSLSLSMASSGPSRSSSYSLMRSVSSSSLRTPYPAPVYPDNSARYNMRTTRITVDYATPTTTPDEPTARLLSCSANNVAFFTRGNRVHYKNLASTSEDVGQLLKLQEAHGNVRCLEINRSKGAGADPDILAVGTSKGYIQLWDVQKKKMTAKWHSKEVTAMAWNGHTLTVGNAKGVIRNYDTRAPPSKMKEQSRKSIRHEAAITTLSWTGDGKFLASGDLSGTVYCWEGGLGPPLQVGEPVQRRKKILQSAKISAVAWCPWKTKVLATGDARGIIRLWNINDQKSSSNALSPGRLETGSVITGMHFSPHCQELLTAHGAQLGIHPPIDLSNPRPSVANALAVHSFPSMGHVFLYRLPIDKPVGDSVLDGTGTKIVYTTPATSKISVCDVWAKRKERKEIKRSPSILSISSVGSSYSLIR</sequence>
<feature type="repeat" description="WD" evidence="6">
    <location>
        <begin position="332"/>
        <end position="364"/>
    </location>
</feature>
<dbReference type="Gene3D" id="2.130.10.10">
    <property type="entry name" value="YVTN repeat-like/Quinoprotein amine dehydrogenase"/>
    <property type="match status" value="1"/>
</dbReference>
<dbReference type="Proteomes" id="UP000521872">
    <property type="component" value="Unassembled WGS sequence"/>
</dbReference>
<dbReference type="AlphaFoldDB" id="A0A8H4VJ58"/>
<comment type="caution">
    <text evidence="8">The sequence shown here is derived from an EMBL/GenBank/DDBJ whole genome shotgun (WGS) entry which is preliminary data.</text>
</comment>
<feature type="region of interest" description="Disordered" evidence="7">
    <location>
        <begin position="1"/>
        <end position="36"/>
    </location>
</feature>
<dbReference type="GO" id="GO:1990757">
    <property type="term" value="F:ubiquitin ligase activator activity"/>
    <property type="evidence" value="ECO:0007669"/>
    <property type="project" value="TreeGrafter"/>
</dbReference>
<keyword evidence="4" id="KW-0498">Mitosis</keyword>
<dbReference type="PANTHER" id="PTHR19918:SF8">
    <property type="entry name" value="FI02843P"/>
    <property type="match status" value="1"/>
</dbReference>
<reference evidence="8 9" key="1">
    <citation type="submission" date="2019-12" db="EMBL/GenBank/DDBJ databases">
        <authorList>
            <person name="Floudas D."/>
            <person name="Bentzer J."/>
            <person name="Ahren D."/>
            <person name="Johansson T."/>
            <person name="Persson P."/>
            <person name="Tunlid A."/>
        </authorList>
    </citation>
    <scope>NUCLEOTIDE SEQUENCE [LARGE SCALE GENOMIC DNA]</scope>
    <source>
        <strain evidence="8 9">CBS 102.39</strain>
    </source>
</reference>
<dbReference type="SMART" id="SM00320">
    <property type="entry name" value="WD40"/>
    <property type="match status" value="4"/>
</dbReference>
<dbReference type="InterPro" id="IPR033010">
    <property type="entry name" value="Cdc20/Fizzy"/>
</dbReference>
<dbReference type="GO" id="GO:0051301">
    <property type="term" value="P:cell division"/>
    <property type="evidence" value="ECO:0007669"/>
    <property type="project" value="UniProtKB-KW"/>
</dbReference>
<evidence type="ECO:0000256" key="7">
    <source>
        <dbReference type="SAM" id="MobiDB-lite"/>
    </source>
</evidence>
<keyword evidence="1 6" id="KW-0853">WD repeat</keyword>
<evidence type="ECO:0000313" key="8">
    <source>
        <dbReference type="EMBL" id="KAF4611607.1"/>
    </source>
</evidence>
<dbReference type="GO" id="GO:1905786">
    <property type="term" value="P:positive regulation of anaphase-promoting complex-dependent catabolic process"/>
    <property type="evidence" value="ECO:0007669"/>
    <property type="project" value="TreeGrafter"/>
</dbReference>
<dbReference type="SUPFAM" id="SSF50978">
    <property type="entry name" value="WD40 repeat-like"/>
    <property type="match status" value="1"/>
</dbReference>
<gene>
    <name evidence="8" type="ORF">D9613_003910</name>
</gene>
<dbReference type="InterPro" id="IPR036322">
    <property type="entry name" value="WD40_repeat_dom_sf"/>
</dbReference>
<evidence type="ECO:0000256" key="3">
    <source>
        <dbReference type="ARBA" id="ARBA00022737"/>
    </source>
</evidence>
<dbReference type="GO" id="GO:0031145">
    <property type="term" value="P:anaphase-promoting complex-dependent catabolic process"/>
    <property type="evidence" value="ECO:0007669"/>
    <property type="project" value="TreeGrafter"/>
</dbReference>
<keyword evidence="3" id="KW-0677">Repeat</keyword>
<protein>
    <submittedName>
        <fullName evidence="8">Uncharacterized protein</fullName>
    </submittedName>
</protein>
<dbReference type="GO" id="GO:0010997">
    <property type="term" value="F:anaphase-promoting complex binding"/>
    <property type="evidence" value="ECO:0007669"/>
    <property type="project" value="InterPro"/>
</dbReference>
<dbReference type="EMBL" id="JAACJL010000057">
    <property type="protein sequence ID" value="KAF4611607.1"/>
    <property type="molecule type" value="Genomic_DNA"/>
</dbReference>
<dbReference type="InterPro" id="IPR001680">
    <property type="entry name" value="WD40_rpt"/>
</dbReference>
<keyword evidence="2" id="KW-0132">Cell division</keyword>
<keyword evidence="9" id="KW-1185">Reference proteome</keyword>
<proteinExistence type="predicted"/>
<keyword evidence="5" id="KW-0131">Cell cycle</keyword>
<dbReference type="PANTHER" id="PTHR19918">
    <property type="entry name" value="CELL DIVISION CYCLE 20 CDC20 FIZZY -RELATED"/>
    <property type="match status" value="1"/>
</dbReference>
<organism evidence="8 9">
    <name type="scientific">Agrocybe pediades</name>
    <dbReference type="NCBI Taxonomy" id="84607"/>
    <lineage>
        <taxon>Eukaryota</taxon>
        <taxon>Fungi</taxon>
        <taxon>Dikarya</taxon>
        <taxon>Basidiomycota</taxon>
        <taxon>Agaricomycotina</taxon>
        <taxon>Agaricomycetes</taxon>
        <taxon>Agaricomycetidae</taxon>
        <taxon>Agaricales</taxon>
        <taxon>Agaricineae</taxon>
        <taxon>Strophariaceae</taxon>
        <taxon>Agrocybe</taxon>
    </lineage>
</organism>
<dbReference type="Pfam" id="PF00400">
    <property type="entry name" value="WD40"/>
    <property type="match status" value="1"/>
</dbReference>
<dbReference type="InterPro" id="IPR015943">
    <property type="entry name" value="WD40/YVTN_repeat-like_dom_sf"/>
</dbReference>
<evidence type="ECO:0000313" key="9">
    <source>
        <dbReference type="Proteomes" id="UP000521872"/>
    </source>
</evidence>
<dbReference type="PROSITE" id="PS50082">
    <property type="entry name" value="WD_REPEATS_2"/>
    <property type="match status" value="1"/>
</dbReference>
<evidence type="ECO:0000256" key="6">
    <source>
        <dbReference type="PROSITE-ProRule" id="PRU00221"/>
    </source>
</evidence>